<evidence type="ECO:0000313" key="8">
    <source>
        <dbReference type="Proteomes" id="UP000263754"/>
    </source>
</evidence>
<protein>
    <submittedName>
        <fullName evidence="4">DUF3244 domain-containing protein</fullName>
    </submittedName>
</protein>
<dbReference type="Proteomes" id="UP000263754">
    <property type="component" value="Unassembled WGS sequence"/>
</dbReference>
<dbReference type="Proteomes" id="UP000431575">
    <property type="component" value="Unassembled WGS sequence"/>
</dbReference>
<evidence type="ECO:0000313" key="5">
    <source>
        <dbReference type="EMBL" id="RGM57110.1"/>
    </source>
</evidence>
<dbReference type="Proteomes" id="UP000285343">
    <property type="component" value="Unassembled WGS sequence"/>
</dbReference>
<feature type="signal peptide" evidence="1">
    <location>
        <begin position="1"/>
        <end position="21"/>
    </location>
</feature>
<dbReference type="EMBL" id="QSTL01000003">
    <property type="protein sequence ID" value="RGM57110.1"/>
    <property type="molecule type" value="Genomic_DNA"/>
</dbReference>
<evidence type="ECO:0000313" key="10">
    <source>
        <dbReference type="Proteomes" id="UP000431575"/>
    </source>
</evidence>
<sequence>MKAKSFMLLLATLFILPVSEAAITKKRRIIHYKESVRRERITTRVPIDYTIETTGDENGLQIIFLFPMHEADITVTDKNGNVVIEENQTNLYEGKALYVHSSKAYPYTLVLTSPAVDITGEITLEEEN</sequence>
<evidence type="ECO:0000313" key="4">
    <source>
        <dbReference type="EMBL" id="RGI75996.1"/>
    </source>
</evidence>
<evidence type="ECO:0000256" key="1">
    <source>
        <dbReference type="SAM" id="SignalP"/>
    </source>
</evidence>
<evidence type="ECO:0000313" key="2">
    <source>
        <dbReference type="EMBL" id="KAB4183598.1"/>
    </source>
</evidence>
<dbReference type="EMBL" id="QRZC01000001">
    <property type="protein sequence ID" value="RGV46543.1"/>
    <property type="molecule type" value="Genomic_DNA"/>
</dbReference>
<accession>A0A374MX28</accession>
<organism evidence="4 8">
    <name type="scientific">Bacteroides uniformis</name>
    <dbReference type="NCBI Taxonomy" id="820"/>
    <lineage>
        <taxon>Bacteria</taxon>
        <taxon>Pseudomonadati</taxon>
        <taxon>Bacteroidota</taxon>
        <taxon>Bacteroidia</taxon>
        <taxon>Bacteroidales</taxon>
        <taxon>Bacteroidaceae</taxon>
        <taxon>Bacteroides</taxon>
    </lineage>
</organism>
<evidence type="ECO:0000313" key="3">
    <source>
        <dbReference type="EMBL" id="KAB4243930.1"/>
    </source>
</evidence>
<dbReference type="Proteomes" id="UP000487221">
    <property type="component" value="Unassembled WGS sequence"/>
</dbReference>
<dbReference type="InterPro" id="IPR021638">
    <property type="entry name" value="DUF3244"/>
</dbReference>
<feature type="chain" id="PRO_5036069522" evidence="1">
    <location>
        <begin position="22"/>
        <end position="128"/>
    </location>
</feature>
<proteinExistence type="predicted"/>
<name>A0A374MX28_BACUN</name>
<gene>
    <name evidence="6" type="ORF">DWW14_00995</name>
    <name evidence="5" type="ORF">DXC07_06180</name>
    <name evidence="4" type="ORF">DXD90_09870</name>
    <name evidence="3" type="ORF">GAP41_08445</name>
    <name evidence="2" type="ORF">GAQ44_10450</name>
</gene>
<dbReference type="AlphaFoldDB" id="A0A374MX28"/>
<evidence type="ECO:0000313" key="6">
    <source>
        <dbReference type="EMBL" id="RGV46543.1"/>
    </source>
</evidence>
<dbReference type="EMBL" id="WCTM01000004">
    <property type="protein sequence ID" value="KAB4243930.1"/>
    <property type="molecule type" value="Genomic_DNA"/>
</dbReference>
<dbReference type="RefSeq" id="WP_117749117.1">
    <property type="nucleotide sequence ID" value="NZ_CAKOCG010000003.1"/>
</dbReference>
<comment type="caution">
    <text evidence="4">The sequence shown here is derived from an EMBL/GenBank/DDBJ whole genome shotgun (WGS) entry which is preliminary data.</text>
</comment>
<reference evidence="7 8" key="1">
    <citation type="submission" date="2018-08" db="EMBL/GenBank/DDBJ databases">
        <title>A genome reference for cultivated species of the human gut microbiota.</title>
        <authorList>
            <person name="Zou Y."/>
            <person name="Xue W."/>
            <person name="Luo G."/>
        </authorList>
    </citation>
    <scope>NUCLEOTIDE SEQUENCE [LARGE SCALE GENOMIC DNA]</scope>
    <source>
        <strain evidence="6 9">AF14-42</strain>
        <strain evidence="5 7">OM07-9</strain>
        <strain evidence="4 8">TM10-17</strain>
    </source>
</reference>
<reference evidence="10 11" key="2">
    <citation type="journal article" date="2019" name="Nat. Med.">
        <title>A library of human gut bacterial isolates paired with longitudinal multiomics data enables mechanistic microbiome research.</title>
        <authorList>
            <person name="Poyet M."/>
            <person name="Groussin M."/>
            <person name="Gibbons S.M."/>
            <person name="Avila-Pacheco J."/>
            <person name="Jiang X."/>
            <person name="Kearney S.M."/>
            <person name="Perrotta A.R."/>
            <person name="Berdy B."/>
            <person name="Zhao S."/>
            <person name="Lieberman T.D."/>
            <person name="Swanson P.K."/>
            <person name="Smith M."/>
            <person name="Roesemann S."/>
            <person name="Alexander J.E."/>
            <person name="Rich S.A."/>
            <person name="Livny J."/>
            <person name="Vlamakis H."/>
            <person name="Clish C."/>
            <person name="Bullock K."/>
            <person name="Deik A."/>
            <person name="Scott J."/>
            <person name="Pierce K.A."/>
            <person name="Xavier R.J."/>
            <person name="Alm E.J."/>
        </authorList>
    </citation>
    <scope>NUCLEOTIDE SEQUENCE [LARGE SCALE GENOMIC DNA]</scope>
    <source>
        <strain evidence="2 11">BIOML-A19</strain>
        <strain evidence="3 10">BIOML-A6</strain>
    </source>
</reference>
<dbReference type="Proteomes" id="UP000261295">
    <property type="component" value="Unassembled WGS sequence"/>
</dbReference>
<dbReference type="Pfam" id="PF11589">
    <property type="entry name" value="DUF3244"/>
    <property type="match status" value="1"/>
</dbReference>
<dbReference type="EMBL" id="WCTY01000018">
    <property type="protein sequence ID" value="KAB4183598.1"/>
    <property type="molecule type" value="Genomic_DNA"/>
</dbReference>
<dbReference type="EMBL" id="QSOF01000012">
    <property type="protein sequence ID" value="RGI75996.1"/>
    <property type="molecule type" value="Genomic_DNA"/>
</dbReference>
<evidence type="ECO:0000313" key="7">
    <source>
        <dbReference type="Proteomes" id="UP000261295"/>
    </source>
</evidence>
<keyword evidence="1" id="KW-0732">Signal</keyword>
<evidence type="ECO:0000313" key="11">
    <source>
        <dbReference type="Proteomes" id="UP000487221"/>
    </source>
</evidence>
<evidence type="ECO:0000313" key="9">
    <source>
        <dbReference type="Proteomes" id="UP000285343"/>
    </source>
</evidence>